<organism evidence="2 3">
    <name type="scientific">Neisseria animalis</name>
    <dbReference type="NCBI Taxonomy" id="492"/>
    <lineage>
        <taxon>Bacteria</taxon>
        <taxon>Pseudomonadati</taxon>
        <taxon>Pseudomonadota</taxon>
        <taxon>Betaproteobacteria</taxon>
        <taxon>Neisseriales</taxon>
        <taxon>Neisseriaceae</taxon>
        <taxon>Neisseria</taxon>
    </lineage>
</organism>
<dbReference type="KEGG" id="naq:D0T90_00830"/>
<accession>A0A5P3MNV2</accession>
<dbReference type="SUPFAM" id="SSF52833">
    <property type="entry name" value="Thioredoxin-like"/>
    <property type="match status" value="1"/>
</dbReference>
<dbReference type="InterPro" id="IPR036249">
    <property type="entry name" value="Thioredoxin-like_sf"/>
</dbReference>
<name>A0A5P3MNV2_NEIAN</name>
<evidence type="ECO:0000313" key="2">
    <source>
        <dbReference type="EMBL" id="QEY23234.1"/>
    </source>
</evidence>
<protein>
    <submittedName>
        <fullName evidence="2">CopG family transcriptional regulator</fullName>
    </submittedName>
</protein>
<dbReference type="InterPro" id="IPR007332">
    <property type="entry name" value="DUF411"/>
</dbReference>
<dbReference type="RefSeq" id="WP_123796086.1">
    <property type="nucleotide sequence ID" value="NZ_CP031699.1"/>
</dbReference>
<keyword evidence="3" id="KW-1185">Reference proteome</keyword>
<dbReference type="OrthoDB" id="14727at2"/>
<evidence type="ECO:0000256" key="1">
    <source>
        <dbReference type="SAM" id="SignalP"/>
    </source>
</evidence>
<keyword evidence="1" id="KW-0732">Signal</keyword>
<dbReference type="Proteomes" id="UP000325536">
    <property type="component" value="Chromosome"/>
</dbReference>
<gene>
    <name evidence="2" type="ORF">D0T90_00830</name>
</gene>
<dbReference type="EMBL" id="CP031699">
    <property type="protein sequence ID" value="QEY23234.1"/>
    <property type="molecule type" value="Genomic_DNA"/>
</dbReference>
<dbReference type="Pfam" id="PF04214">
    <property type="entry name" value="DUF411"/>
    <property type="match status" value="1"/>
</dbReference>
<feature type="chain" id="PRO_5031109453" evidence="1">
    <location>
        <begin position="28"/>
        <end position="149"/>
    </location>
</feature>
<sequence length="149" mass="16056">MKPTLSSRLQTALFGLTAALSTAAVLAAPPNATLYKSPYCGCCEEYVKYLKQNGFNVKTINKDDMNTVKTQYGTRNVASCHTMQIGQYVVEGHVPVAAIRKMLKEKPAIKGIALPGMPPNSPGMGPEKPGSLNITAIQKDGSARHYMKL</sequence>
<evidence type="ECO:0000313" key="3">
    <source>
        <dbReference type="Proteomes" id="UP000325536"/>
    </source>
</evidence>
<reference evidence="2 3" key="1">
    <citation type="submission" date="2018-08" db="EMBL/GenBank/DDBJ databases">
        <title>Neisseria animalis ATCC 49930 complete genome.</title>
        <authorList>
            <person name="Veseli I.A."/>
            <person name="Mascarenhas dos Santos A.C."/>
            <person name="Buttler R."/>
            <person name="Pombert J.-F."/>
        </authorList>
    </citation>
    <scope>NUCLEOTIDE SEQUENCE [LARGE SCALE GENOMIC DNA]</scope>
    <source>
        <strain evidence="2 3">ATCC 49930</strain>
    </source>
</reference>
<feature type="signal peptide" evidence="1">
    <location>
        <begin position="1"/>
        <end position="27"/>
    </location>
</feature>
<proteinExistence type="predicted"/>
<dbReference type="AlphaFoldDB" id="A0A5P3MNV2"/>